<dbReference type="AlphaFoldDB" id="A0A545WE20"/>
<dbReference type="SUPFAM" id="SSF53474">
    <property type="entry name" value="alpha/beta-Hydrolases"/>
    <property type="match status" value="2"/>
</dbReference>
<evidence type="ECO:0000256" key="2">
    <source>
        <dbReference type="ARBA" id="ARBA00013091"/>
    </source>
</evidence>
<keyword evidence="11" id="KW-1185">Reference proteome</keyword>
<keyword evidence="4" id="KW-0858">Xylan degradation</keyword>
<dbReference type="STRING" id="43265.A0A545WE20"/>
<evidence type="ECO:0000256" key="5">
    <source>
        <dbReference type="ARBA" id="ARBA00022729"/>
    </source>
</evidence>
<comment type="catalytic activity">
    <reaction evidence="9">
        <text>feruloyl-polysaccharide + H2O = ferulate + polysaccharide.</text>
        <dbReference type="EC" id="3.1.1.73"/>
    </reaction>
</comment>
<name>A0A545WE20_9HYPO</name>
<evidence type="ECO:0000313" key="10">
    <source>
        <dbReference type="EMBL" id="TQW01065.1"/>
    </source>
</evidence>
<keyword evidence="5" id="KW-0732">Signal</keyword>
<dbReference type="EC" id="3.1.1.73" evidence="2"/>
<evidence type="ECO:0000256" key="3">
    <source>
        <dbReference type="ARBA" id="ARBA00022525"/>
    </source>
</evidence>
<comment type="caution">
    <text evidence="10">The sequence shown here is derived from an EMBL/GenBank/DDBJ whole genome shotgun (WGS) entry which is preliminary data.</text>
</comment>
<protein>
    <recommendedName>
        <fullName evidence="2">feruloyl esterase</fullName>
        <ecNumber evidence="2">3.1.1.73</ecNumber>
    </recommendedName>
</protein>
<keyword evidence="6" id="KW-0378">Hydrolase</keyword>
<dbReference type="PANTHER" id="PTHR38050">
    <property type="match status" value="1"/>
</dbReference>
<evidence type="ECO:0000256" key="8">
    <source>
        <dbReference type="ARBA" id="ARBA00023326"/>
    </source>
</evidence>
<keyword evidence="3" id="KW-0964">Secreted</keyword>
<keyword evidence="8" id="KW-0624">Polysaccharide degradation</keyword>
<keyword evidence="7" id="KW-0119">Carbohydrate metabolism</keyword>
<dbReference type="GO" id="GO:0030600">
    <property type="term" value="F:feruloyl esterase activity"/>
    <property type="evidence" value="ECO:0007669"/>
    <property type="project" value="UniProtKB-EC"/>
</dbReference>
<comment type="subcellular location">
    <subcellularLocation>
        <location evidence="1">Secreted</location>
    </subcellularLocation>
</comment>
<dbReference type="InterPro" id="IPR029058">
    <property type="entry name" value="AB_hydrolase_fold"/>
</dbReference>
<gene>
    <name evidence="10" type="ORF">IF1G_00996</name>
</gene>
<evidence type="ECO:0000256" key="7">
    <source>
        <dbReference type="ARBA" id="ARBA00023277"/>
    </source>
</evidence>
<dbReference type="OrthoDB" id="424610at2759"/>
<evidence type="ECO:0000256" key="1">
    <source>
        <dbReference type="ARBA" id="ARBA00004613"/>
    </source>
</evidence>
<organism evidence="10 11">
    <name type="scientific">Cordyceps javanica</name>
    <dbReference type="NCBI Taxonomy" id="43265"/>
    <lineage>
        <taxon>Eukaryota</taxon>
        <taxon>Fungi</taxon>
        <taxon>Dikarya</taxon>
        <taxon>Ascomycota</taxon>
        <taxon>Pezizomycotina</taxon>
        <taxon>Sordariomycetes</taxon>
        <taxon>Hypocreomycetidae</taxon>
        <taxon>Hypocreales</taxon>
        <taxon>Cordycipitaceae</taxon>
        <taxon>Cordyceps</taxon>
    </lineage>
</organism>
<dbReference type="GO" id="GO:0045493">
    <property type="term" value="P:xylan catabolic process"/>
    <property type="evidence" value="ECO:0007669"/>
    <property type="project" value="UniProtKB-KW"/>
</dbReference>
<proteinExistence type="predicted"/>
<sequence>MMLLRQWTRTLLLAKTNYTTIMQFLTGFVFSLTASAATLVSTGSCASIPQDGASSKVSNITITSNKINRSFLLWVSPTYSSESPASVILSYHGGNKNAQDQLELDGFTTADTNAVSIVVYPQGVNNFWQGVPGDTVDDVKFTKDIIDYLESKYNVDKTRIYASGKSDGGGFCNVLACDDGASTRIAAFAPVSGAFYVNTSPCHPDTVQLPCNPGRKSIPMIEFHGGNDSTIHYEGGTRKKECLPSIPHFVQQWAVRNGLGLQNQTSNIADHTTSYTYGTGANTGLVRHIYESDIGHDWPSTSPNKDNSRDGHHVASYNATPIILDFFSKHRLTQ</sequence>
<evidence type="ECO:0000256" key="6">
    <source>
        <dbReference type="ARBA" id="ARBA00022801"/>
    </source>
</evidence>
<accession>A0A545WE20</accession>
<reference evidence="10 11" key="1">
    <citation type="journal article" date="2019" name="Appl. Microbiol. Biotechnol.">
        <title>Genome sequence of Isaria javanica and comparative genome analysis insights into family S53 peptidase evolution in fungal entomopathogens.</title>
        <authorList>
            <person name="Lin R."/>
            <person name="Zhang X."/>
            <person name="Xin B."/>
            <person name="Zou M."/>
            <person name="Gao Y."/>
            <person name="Qin F."/>
            <person name="Hu Q."/>
            <person name="Xie B."/>
            <person name="Cheng X."/>
        </authorList>
    </citation>
    <scope>NUCLEOTIDE SEQUENCE [LARGE SCALE GENOMIC DNA]</scope>
    <source>
        <strain evidence="10 11">IJ1G</strain>
    </source>
</reference>
<evidence type="ECO:0000256" key="4">
    <source>
        <dbReference type="ARBA" id="ARBA00022651"/>
    </source>
</evidence>
<dbReference type="InterPro" id="IPR043595">
    <property type="entry name" value="FaeB/C/D"/>
</dbReference>
<dbReference type="EMBL" id="SPUK01000001">
    <property type="protein sequence ID" value="TQW01065.1"/>
    <property type="molecule type" value="Genomic_DNA"/>
</dbReference>
<dbReference type="PANTHER" id="PTHR38050:SF2">
    <property type="entry name" value="FERULOYL ESTERASE C-RELATED"/>
    <property type="match status" value="1"/>
</dbReference>
<dbReference type="Proteomes" id="UP000315783">
    <property type="component" value="Unassembled WGS sequence"/>
</dbReference>
<dbReference type="GO" id="GO:0005576">
    <property type="term" value="C:extracellular region"/>
    <property type="evidence" value="ECO:0007669"/>
    <property type="project" value="UniProtKB-SubCell"/>
</dbReference>
<evidence type="ECO:0000256" key="9">
    <source>
        <dbReference type="ARBA" id="ARBA00034075"/>
    </source>
</evidence>
<dbReference type="Gene3D" id="3.40.50.1820">
    <property type="entry name" value="alpha/beta hydrolase"/>
    <property type="match status" value="1"/>
</dbReference>
<evidence type="ECO:0000313" key="11">
    <source>
        <dbReference type="Proteomes" id="UP000315783"/>
    </source>
</evidence>